<protein>
    <recommendedName>
        <fullName evidence="4">CRAL-TRIO domain-containing protein</fullName>
    </recommendedName>
</protein>
<accession>A0A674N746</accession>
<evidence type="ECO:0000256" key="2">
    <source>
        <dbReference type="ARBA" id="ARBA00022490"/>
    </source>
</evidence>
<keyword evidence="6" id="KW-1185">Reference proteome</keyword>
<dbReference type="GO" id="GO:0006915">
    <property type="term" value="P:apoptotic process"/>
    <property type="evidence" value="ECO:0007669"/>
    <property type="project" value="TreeGrafter"/>
</dbReference>
<comment type="subcellular location">
    <subcellularLocation>
        <location evidence="1">Cytoplasm</location>
    </subcellularLocation>
</comment>
<proteinExistence type="predicted"/>
<dbReference type="InterPro" id="IPR022181">
    <property type="entry name" value="Bcl2-/adenovirus-E1B"/>
</dbReference>
<dbReference type="PANTHER" id="PTHR12112:SF9">
    <property type="entry name" value="CAYTAXIN"/>
    <property type="match status" value="1"/>
</dbReference>
<reference evidence="5" key="2">
    <citation type="submission" date="2025-08" db="UniProtKB">
        <authorList>
            <consortium name="Ensembl"/>
        </authorList>
    </citation>
    <scope>IDENTIFICATION</scope>
</reference>
<dbReference type="FunFam" id="3.40.525.10:FF:000001">
    <property type="entry name" value="BCL2/adenovirus E1B protein-interacting protein 2"/>
    <property type="match status" value="1"/>
</dbReference>
<feature type="region of interest" description="Disordered" evidence="3">
    <location>
        <begin position="16"/>
        <end position="109"/>
    </location>
</feature>
<feature type="compositionally biased region" description="Polar residues" evidence="3">
    <location>
        <begin position="21"/>
        <end position="33"/>
    </location>
</feature>
<dbReference type="Gene3D" id="3.40.525.10">
    <property type="entry name" value="CRAL-TRIO lipid binding domain"/>
    <property type="match status" value="1"/>
</dbReference>
<feature type="compositionally biased region" description="Acidic residues" evidence="3">
    <location>
        <begin position="58"/>
        <end position="84"/>
    </location>
</feature>
<feature type="domain" description="CRAL-TRIO" evidence="4">
    <location>
        <begin position="125"/>
        <end position="285"/>
    </location>
</feature>
<dbReference type="SUPFAM" id="SSF52087">
    <property type="entry name" value="CRAL/TRIO domain"/>
    <property type="match status" value="1"/>
</dbReference>
<gene>
    <name evidence="5" type="primary">LOC101074659</name>
</gene>
<dbReference type="Pfam" id="PF13716">
    <property type="entry name" value="CRAL_TRIO_2"/>
    <property type="match status" value="1"/>
</dbReference>
<dbReference type="Proteomes" id="UP000005226">
    <property type="component" value="Chromosome 21"/>
</dbReference>
<dbReference type="Ensembl" id="ENSTRUT00000069232.1">
    <property type="protein sequence ID" value="ENSTRUP00000068986.1"/>
    <property type="gene ID" value="ENSTRUG00000002086.3"/>
</dbReference>
<dbReference type="GeneTree" id="ENSGT00940000154422"/>
<name>A0A674N746_TAKRU</name>
<dbReference type="InterPro" id="IPR001251">
    <property type="entry name" value="CRAL-TRIO_dom"/>
</dbReference>
<sequence length="331" mass="37945">LLSACRLLSFTESPYFPPDKYNSSSADLPTGSHQSRKWFSPQADVSLEQSEGSVLSEDALDTEDDALDTGDDLDVSVDELDTPDEADRHGHFTNRTNKSEPSGAENGDDRMWRSIAMGEQEHRIDMKSIEPYKRVISHGGFYAERNAIIVFSACFLPDSNCDNYSYVMENLFLYVINTLELMVAEDYMIVYLNGATPRRRLPGFSWMKKCYQMIDRRLKKNLKMFIIVHPSWFIRTLLGITRPFISTKFSSKIKYVNSLQELGRIIPMEYVNIPASIIRSKKEPQLTFADPCPPLSYLLSNPELTRRRPGIFDSQRAAHTYTLLYLCVKQM</sequence>
<dbReference type="SMART" id="SM00516">
    <property type="entry name" value="SEC14"/>
    <property type="match status" value="1"/>
</dbReference>
<dbReference type="CDD" id="cd00170">
    <property type="entry name" value="SEC14"/>
    <property type="match status" value="1"/>
</dbReference>
<evidence type="ECO:0000313" key="5">
    <source>
        <dbReference type="Ensembl" id="ENSTRUP00000068986.1"/>
    </source>
</evidence>
<dbReference type="PROSITE" id="PS50191">
    <property type="entry name" value="CRAL_TRIO"/>
    <property type="match status" value="1"/>
</dbReference>
<organism evidence="5 6">
    <name type="scientific">Takifugu rubripes</name>
    <name type="common">Japanese pufferfish</name>
    <name type="synonym">Fugu rubripes</name>
    <dbReference type="NCBI Taxonomy" id="31033"/>
    <lineage>
        <taxon>Eukaryota</taxon>
        <taxon>Metazoa</taxon>
        <taxon>Chordata</taxon>
        <taxon>Craniata</taxon>
        <taxon>Vertebrata</taxon>
        <taxon>Euteleostomi</taxon>
        <taxon>Actinopterygii</taxon>
        <taxon>Neopterygii</taxon>
        <taxon>Teleostei</taxon>
        <taxon>Neoteleostei</taxon>
        <taxon>Acanthomorphata</taxon>
        <taxon>Eupercaria</taxon>
        <taxon>Tetraodontiformes</taxon>
        <taxon>Tetradontoidea</taxon>
        <taxon>Tetraodontidae</taxon>
        <taxon>Takifugu</taxon>
    </lineage>
</organism>
<dbReference type="GO" id="GO:0005737">
    <property type="term" value="C:cytoplasm"/>
    <property type="evidence" value="ECO:0007669"/>
    <property type="project" value="UniProtKB-SubCell"/>
</dbReference>
<dbReference type="AlphaFoldDB" id="A0A674N746"/>
<evidence type="ECO:0000313" key="6">
    <source>
        <dbReference type="Proteomes" id="UP000005226"/>
    </source>
</evidence>
<dbReference type="PANTHER" id="PTHR12112">
    <property type="entry name" value="BNIP - RELATED"/>
    <property type="match status" value="1"/>
</dbReference>
<reference evidence="5" key="3">
    <citation type="submission" date="2025-09" db="UniProtKB">
        <authorList>
            <consortium name="Ensembl"/>
        </authorList>
    </citation>
    <scope>IDENTIFICATION</scope>
</reference>
<evidence type="ECO:0000259" key="4">
    <source>
        <dbReference type="PROSITE" id="PS50191"/>
    </source>
</evidence>
<keyword evidence="2" id="KW-0963">Cytoplasm</keyword>
<dbReference type="Pfam" id="PF12496">
    <property type="entry name" value="BNIP2"/>
    <property type="match status" value="2"/>
</dbReference>
<evidence type="ECO:0000256" key="1">
    <source>
        <dbReference type="ARBA" id="ARBA00004496"/>
    </source>
</evidence>
<reference evidence="5 6" key="1">
    <citation type="journal article" date="2011" name="Genome Biol. Evol.">
        <title>Integration of the genetic map and genome assembly of fugu facilitates insights into distinct features of genome evolution in teleosts and mammals.</title>
        <authorList>
            <person name="Kai W."/>
            <person name="Kikuchi K."/>
            <person name="Tohari S."/>
            <person name="Chew A.K."/>
            <person name="Tay A."/>
            <person name="Fujiwara A."/>
            <person name="Hosoya S."/>
            <person name="Suetake H."/>
            <person name="Naruse K."/>
            <person name="Brenner S."/>
            <person name="Suzuki Y."/>
            <person name="Venkatesh B."/>
        </authorList>
    </citation>
    <scope>NUCLEOTIDE SEQUENCE [LARGE SCALE GENOMIC DNA]</scope>
</reference>
<dbReference type="InterPro" id="IPR036865">
    <property type="entry name" value="CRAL-TRIO_dom_sf"/>
</dbReference>
<evidence type="ECO:0000256" key="3">
    <source>
        <dbReference type="SAM" id="MobiDB-lite"/>
    </source>
</evidence>